<organism evidence="3 4">
    <name type="scientific">Coprinopsis cinerea (strain Okayama-7 / 130 / ATCC MYA-4618 / FGSC 9003)</name>
    <name type="common">Inky cap fungus</name>
    <name type="synonym">Hormographiella aspergillata</name>
    <dbReference type="NCBI Taxonomy" id="240176"/>
    <lineage>
        <taxon>Eukaryota</taxon>
        <taxon>Fungi</taxon>
        <taxon>Dikarya</taxon>
        <taxon>Basidiomycota</taxon>
        <taxon>Agaricomycotina</taxon>
        <taxon>Agaricomycetes</taxon>
        <taxon>Agaricomycetidae</taxon>
        <taxon>Agaricales</taxon>
        <taxon>Agaricineae</taxon>
        <taxon>Psathyrellaceae</taxon>
        <taxon>Coprinopsis</taxon>
    </lineage>
</organism>
<proteinExistence type="predicted"/>
<dbReference type="RefSeq" id="XP_001831118.1">
    <property type="nucleotide sequence ID" value="XM_001831066.1"/>
</dbReference>
<evidence type="ECO:0000313" key="3">
    <source>
        <dbReference type="EMBL" id="EAU90740.1"/>
    </source>
</evidence>
<dbReference type="SUPFAM" id="SSF48452">
    <property type="entry name" value="TPR-like"/>
    <property type="match status" value="1"/>
</dbReference>
<dbReference type="Pfam" id="PF13374">
    <property type="entry name" value="TPR_10"/>
    <property type="match status" value="4"/>
</dbReference>
<dbReference type="STRING" id="240176.A8N8G2"/>
<dbReference type="InterPro" id="IPR011990">
    <property type="entry name" value="TPR-like_helical_dom_sf"/>
</dbReference>
<feature type="region of interest" description="Disordered" evidence="1">
    <location>
        <begin position="1"/>
        <end position="31"/>
    </location>
</feature>
<evidence type="ECO:0000313" key="4">
    <source>
        <dbReference type="Proteomes" id="UP000001861"/>
    </source>
</evidence>
<dbReference type="InterPro" id="IPR024983">
    <property type="entry name" value="CHAT_dom"/>
</dbReference>
<dbReference type="Pfam" id="PF12770">
    <property type="entry name" value="CHAT"/>
    <property type="match status" value="1"/>
</dbReference>
<protein>
    <recommendedName>
        <fullName evidence="2">CHAT domain-containing protein</fullName>
    </recommendedName>
</protein>
<dbReference type="KEGG" id="cci:CC1G_04009"/>
<dbReference type="PANTHER" id="PTHR19959">
    <property type="entry name" value="KINESIN LIGHT CHAIN"/>
    <property type="match status" value="1"/>
</dbReference>
<dbReference type="eggNOG" id="KOG4626">
    <property type="taxonomic scope" value="Eukaryota"/>
</dbReference>
<dbReference type="OMA" id="CPPTHVD"/>
<dbReference type="VEuPathDB" id="FungiDB:CC1G_04009"/>
<reference evidence="3 4" key="1">
    <citation type="journal article" date="2010" name="Proc. Natl. Acad. Sci. U.S.A.">
        <title>Insights into evolution of multicellular fungi from the assembled chromosomes of the mushroom Coprinopsis cinerea (Coprinus cinereus).</title>
        <authorList>
            <person name="Stajich J.E."/>
            <person name="Wilke S.K."/>
            <person name="Ahren D."/>
            <person name="Au C.H."/>
            <person name="Birren B.W."/>
            <person name="Borodovsky M."/>
            <person name="Burns C."/>
            <person name="Canback B."/>
            <person name="Casselton L.A."/>
            <person name="Cheng C.K."/>
            <person name="Deng J."/>
            <person name="Dietrich F.S."/>
            <person name="Fargo D.C."/>
            <person name="Farman M.L."/>
            <person name="Gathman A.C."/>
            <person name="Goldberg J."/>
            <person name="Guigo R."/>
            <person name="Hoegger P.J."/>
            <person name="Hooker J.B."/>
            <person name="Huggins A."/>
            <person name="James T.Y."/>
            <person name="Kamada T."/>
            <person name="Kilaru S."/>
            <person name="Kodira C."/>
            <person name="Kues U."/>
            <person name="Kupfer D."/>
            <person name="Kwan H.S."/>
            <person name="Lomsadze A."/>
            <person name="Li W."/>
            <person name="Lilly W.W."/>
            <person name="Ma L.J."/>
            <person name="Mackey A.J."/>
            <person name="Manning G."/>
            <person name="Martin F."/>
            <person name="Muraguchi H."/>
            <person name="Natvig D.O."/>
            <person name="Palmerini H."/>
            <person name="Ramesh M.A."/>
            <person name="Rehmeyer C.J."/>
            <person name="Roe B.A."/>
            <person name="Shenoy N."/>
            <person name="Stanke M."/>
            <person name="Ter-Hovhannisyan V."/>
            <person name="Tunlid A."/>
            <person name="Velagapudi R."/>
            <person name="Vision T.J."/>
            <person name="Zeng Q."/>
            <person name="Zolan M.E."/>
            <person name="Pukkila P.J."/>
        </authorList>
    </citation>
    <scope>NUCLEOTIDE SEQUENCE [LARGE SCALE GENOMIC DNA]</scope>
    <source>
        <strain evidence="4">Okayama-7 / 130 / ATCC MYA-4618 / FGSC 9003</strain>
    </source>
</reference>
<dbReference type="Proteomes" id="UP000001861">
    <property type="component" value="Unassembled WGS sequence"/>
</dbReference>
<name>A8N8G2_COPC7</name>
<sequence>MGDATICTSGEPDCTAMDGHESSGESAQGEDELQGALARVNELLDGATKEMNGDVLANTISILRDIIRDEEDEQRLAKSKSVLIKALVTRFARYGLVEDLDEGVDLLLSEAFHRFAFTDQPRISHSEDKGCADNVSSALDSLGKYRRAIDVAKLETAIDVANEALACYCGAANGRGELLLRVGNALVLRWLASGDERDLDLAGASFQDARGVLGSGCPMLFTALLYLQHIASIKIVECKGDMSVGLLELKQLREEMETEDAKGRTAYMMGSQLMDGDNLDVEESIVWLRQSLSFRPLRHPRRLETLDHCTIALRNQFGCTYDSRDLEECVALYREALALRPSGRPGRPRSLNDLASSLLARFQHQGDFRDLEESVILGREALALSPPGHPERSRSLHDLATSLGTRFHHKGDFRDLEESVLFYREALPLCPPGHPNHSLYLYNLANSLRTCFLHKRDFRDLEESVTWERQVLALRPSGHPDRSRSLYHLASSLLALFQHNGDFRDLEESVTLGKEALKFCPPGHPNHSHVLNNLANSLHVLFQHKGDFRDLEESIALHRKALSLRLPGHPDHPRSLNDLATSLSTRFHHKGDFRDLEESIALVREALTLLPPGHPDRPRSLNDLAGSLLIRFQHKGDFRDLEESIAFAREALPFYPPGDRNHFQVLNNLANSLRTCFLYKGDFRDLEECIALERQALILLPPGHPDHPRSLNDLAASLGIRFHRKGDPRDLEECMASLRDALLLYSKMGPSLAVQHDTSHASVDHPFRIFVIKNLVENLIFEYRATTHTSVLDEMFQLLRSGAQSHGSSPFARLDLTELWVSICREFDCLEIALEAYSHGVAILPHLASLDLTLEQRQNVLVYVKDLSRDAVQCAIGQWQLDTAVAFLSTARSTFWSQALQFRGSFDRLDALHPDLASYLRSVTRQLEIAIDENLRTDTISAHDLPRRPYLLAQRREEIITRIRAIDGFHDFLLPPSFDTLKSAARDGPIVFLNASKYGCDILLLKQDGTLHRHLLSTYSRRIDGLADAVQQLSRGKAVGKQLQRKIDDFCETETRNTRLKLRRKNRGTADDDFKQLLDILWVVVAEPVIRILGLQRTDNPKRIWWCPTGPFAFLPIHAAGIYSDTPEASDCLSDYVVSSYCSSPQDLLAPPPAPNPDYEMLAVVEPGEPGRRHSLPFTLEEVKKIRRHIPHERHLVTRVGSADTPSSPDAILNHLNTASIVHFGCHGSQDLSNPLDSSLILSGGRLTMRMLIRGCQASNAALAYLSACETAMGDQERPDESLSLAATMQFAGFRSVVATMW</sequence>
<dbReference type="InParanoid" id="A8N8G2"/>
<feature type="domain" description="CHAT" evidence="2">
    <location>
        <begin position="1078"/>
        <end position="1302"/>
    </location>
</feature>
<dbReference type="PANTHER" id="PTHR19959:SF119">
    <property type="entry name" value="FUNGAL LIPASE-LIKE DOMAIN-CONTAINING PROTEIN"/>
    <property type="match status" value="1"/>
</dbReference>
<keyword evidence="4" id="KW-1185">Reference proteome</keyword>
<dbReference type="OrthoDB" id="9991317at2759"/>
<evidence type="ECO:0000256" key="1">
    <source>
        <dbReference type="SAM" id="MobiDB-lite"/>
    </source>
</evidence>
<comment type="caution">
    <text evidence="3">The sequence shown here is derived from an EMBL/GenBank/DDBJ whole genome shotgun (WGS) entry which is preliminary data.</text>
</comment>
<gene>
    <name evidence="3" type="ORF">CC1G_04009</name>
</gene>
<dbReference type="EMBL" id="AACS02000007">
    <property type="protein sequence ID" value="EAU90740.1"/>
    <property type="molecule type" value="Genomic_DNA"/>
</dbReference>
<dbReference type="Gene3D" id="1.25.40.10">
    <property type="entry name" value="Tetratricopeptide repeat domain"/>
    <property type="match status" value="3"/>
</dbReference>
<accession>A8N8G2</accession>
<evidence type="ECO:0000259" key="2">
    <source>
        <dbReference type="Pfam" id="PF12770"/>
    </source>
</evidence>
<dbReference type="GeneID" id="6007579"/>